<dbReference type="RefSeq" id="WP_014202233.1">
    <property type="nucleotide sequence ID" value="NC_016599.1"/>
</dbReference>
<dbReference type="Proteomes" id="UP000005631">
    <property type="component" value="Chromosome"/>
</dbReference>
<reference evidence="2 3" key="1">
    <citation type="journal article" date="2012" name="Stand. Genomic Sci.">
        <title>Genome sequence of the orange-pigmented seawater bacterium Owenweeksia hongkongensis type strain (UST20020801(T)).</title>
        <authorList>
            <person name="Riedel T."/>
            <person name="Held B."/>
            <person name="Nolan M."/>
            <person name="Lucas S."/>
            <person name="Lapidus A."/>
            <person name="Tice H."/>
            <person name="Del Rio T.G."/>
            <person name="Cheng J.F."/>
            <person name="Han C."/>
            <person name="Tapia R."/>
            <person name="Goodwin L.A."/>
            <person name="Pitluck S."/>
            <person name="Liolios K."/>
            <person name="Mavromatis K."/>
            <person name="Pagani I."/>
            <person name="Ivanova N."/>
            <person name="Mikhailova N."/>
            <person name="Pati A."/>
            <person name="Chen A."/>
            <person name="Palaniappan K."/>
            <person name="Rohde M."/>
            <person name="Tindall B.J."/>
            <person name="Detter J.C."/>
            <person name="Goker M."/>
            <person name="Woyke T."/>
            <person name="Bristow J."/>
            <person name="Eisen J.A."/>
            <person name="Markowitz V."/>
            <person name="Hugenholtz P."/>
            <person name="Klenk H.P."/>
            <person name="Kyrpides N.C."/>
        </authorList>
    </citation>
    <scope>NUCLEOTIDE SEQUENCE</scope>
    <source>
        <strain evidence="3">DSM 17368 / JCM 12287 / NRRL B-23963</strain>
    </source>
</reference>
<dbReference type="eggNOG" id="COG1214">
    <property type="taxonomic scope" value="Bacteria"/>
</dbReference>
<dbReference type="PANTHER" id="PTHR11735">
    <property type="entry name" value="TRNA N6-ADENOSINE THREONYLCARBAMOYLTRANSFERASE"/>
    <property type="match status" value="1"/>
</dbReference>
<dbReference type="Pfam" id="PF00814">
    <property type="entry name" value="TsaD"/>
    <property type="match status" value="1"/>
</dbReference>
<organism evidence="2 3">
    <name type="scientific">Owenweeksia hongkongensis (strain DSM 17368 / CIP 108786 / JCM 12287 / NRRL B-23963 / UST20020801)</name>
    <dbReference type="NCBI Taxonomy" id="926562"/>
    <lineage>
        <taxon>Bacteria</taxon>
        <taxon>Pseudomonadati</taxon>
        <taxon>Bacteroidota</taxon>
        <taxon>Flavobacteriia</taxon>
        <taxon>Flavobacteriales</taxon>
        <taxon>Owenweeksiaceae</taxon>
        <taxon>Owenweeksia</taxon>
    </lineage>
</organism>
<proteinExistence type="predicted"/>
<dbReference type="NCBIfam" id="TIGR03725">
    <property type="entry name" value="T6A_YeaZ"/>
    <property type="match status" value="1"/>
</dbReference>
<gene>
    <name evidence="2" type="ordered locus">Oweho_1898</name>
</gene>
<dbReference type="AlphaFoldDB" id="G8R1V1"/>
<dbReference type="GO" id="GO:0002949">
    <property type="term" value="P:tRNA threonylcarbamoyladenosine modification"/>
    <property type="evidence" value="ECO:0007669"/>
    <property type="project" value="InterPro"/>
</dbReference>
<dbReference type="GO" id="GO:0005829">
    <property type="term" value="C:cytosol"/>
    <property type="evidence" value="ECO:0007669"/>
    <property type="project" value="TreeGrafter"/>
</dbReference>
<dbReference type="SUPFAM" id="SSF53067">
    <property type="entry name" value="Actin-like ATPase domain"/>
    <property type="match status" value="2"/>
</dbReference>
<dbReference type="OrthoDB" id="9784166at2"/>
<dbReference type="InterPro" id="IPR022496">
    <property type="entry name" value="T6A_TsaB"/>
</dbReference>
<dbReference type="Gene3D" id="3.30.420.40">
    <property type="match status" value="2"/>
</dbReference>
<dbReference type="STRING" id="926562.Oweho_1898"/>
<dbReference type="EMBL" id="CP003156">
    <property type="protein sequence ID" value="AEV32877.1"/>
    <property type="molecule type" value="Genomic_DNA"/>
</dbReference>
<protein>
    <submittedName>
        <fullName evidence="2">Universal bacterial protein YeaZ</fullName>
    </submittedName>
</protein>
<dbReference type="HOGENOM" id="CLU_064886_1_0_10"/>
<name>G8R1V1_OWEHD</name>
<evidence type="ECO:0000259" key="1">
    <source>
        <dbReference type="Pfam" id="PF00814"/>
    </source>
</evidence>
<dbReference type="CDD" id="cd24032">
    <property type="entry name" value="ASKHA_NBD_TsaB"/>
    <property type="match status" value="1"/>
</dbReference>
<dbReference type="InterPro" id="IPR043129">
    <property type="entry name" value="ATPase_NBD"/>
</dbReference>
<sequence>MALILSIETSTKNCSVALAENGKVVSLKEETSDKYIHSEKLHLFIQECMTKAGRELKELSAVAVGKGPGSYTGLRIGVSAAKGLCYALSIPLISEDGLTILAKDLLSKNEIAENELIMPMIDARRMEVYTTGFDAQGSALNPIEAMVIEEGTSLYPSHSKIHLLGDGSSKCRDVLSDARYVYHNLEYPSAAALAPIAQAKFENEDFEDMAYFEPFYLKDFIAGKPKKLL</sequence>
<dbReference type="InterPro" id="IPR000905">
    <property type="entry name" value="Gcp-like_dom"/>
</dbReference>
<dbReference type="KEGG" id="oho:Oweho_1898"/>
<dbReference type="PANTHER" id="PTHR11735:SF11">
    <property type="entry name" value="TRNA THREONYLCARBAMOYLADENOSINE BIOSYNTHESIS PROTEIN TSAB"/>
    <property type="match status" value="1"/>
</dbReference>
<evidence type="ECO:0000313" key="2">
    <source>
        <dbReference type="EMBL" id="AEV32877.1"/>
    </source>
</evidence>
<keyword evidence="3" id="KW-1185">Reference proteome</keyword>
<evidence type="ECO:0000313" key="3">
    <source>
        <dbReference type="Proteomes" id="UP000005631"/>
    </source>
</evidence>
<accession>G8R1V1</accession>
<feature type="domain" description="Gcp-like" evidence="1">
    <location>
        <begin position="37"/>
        <end position="141"/>
    </location>
</feature>
<dbReference type="PATRIC" id="fig|926562.3.peg.1904"/>